<accession>A0A182IGZ7</accession>
<evidence type="ECO:0000313" key="1">
    <source>
        <dbReference type="EnsemblMetazoa" id="AARA014732-PA"/>
    </source>
</evidence>
<dbReference type="Proteomes" id="UP000075840">
    <property type="component" value="Unassembled WGS sequence"/>
</dbReference>
<dbReference type="AlphaFoldDB" id="A0A182IGZ7"/>
<organism evidence="1 2">
    <name type="scientific">Anopheles arabiensis</name>
    <name type="common">Mosquito</name>
    <dbReference type="NCBI Taxonomy" id="7173"/>
    <lineage>
        <taxon>Eukaryota</taxon>
        <taxon>Metazoa</taxon>
        <taxon>Ecdysozoa</taxon>
        <taxon>Arthropoda</taxon>
        <taxon>Hexapoda</taxon>
        <taxon>Insecta</taxon>
        <taxon>Pterygota</taxon>
        <taxon>Neoptera</taxon>
        <taxon>Endopterygota</taxon>
        <taxon>Diptera</taxon>
        <taxon>Nematocera</taxon>
        <taxon>Culicoidea</taxon>
        <taxon>Culicidae</taxon>
        <taxon>Anophelinae</taxon>
        <taxon>Anopheles</taxon>
    </lineage>
</organism>
<protein>
    <submittedName>
        <fullName evidence="1">Uncharacterized protein</fullName>
    </submittedName>
</protein>
<dbReference type="VEuPathDB" id="VectorBase:AARA014732"/>
<dbReference type="EMBL" id="APCN01008444">
    <property type="status" value="NOT_ANNOTATED_CDS"/>
    <property type="molecule type" value="Genomic_DNA"/>
</dbReference>
<dbReference type="EnsemblMetazoa" id="AARA014732-RA">
    <property type="protein sequence ID" value="AARA014732-PA"/>
    <property type="gene ID" value="AARA014732"/>
</dbReference>
<sequence length="100" mass="12029">MIIFFNSVFSICLSDPTLFAFNVSFILLFRDFVFADYLFLVFLHLHTLFVRILSLTFQMYFILFLFVFRKRRRTSNYSSNRFLTIGSSLCYNLLTDFLLK</sequence>
<name>A0A182IGZ7_ANOAR</name>
<keyword evidence="2" id="KW-1185">Reference proteome</keyword>
<proteinExistence type="predicted"/>
<evidence type="ECO:0000313" key="2">
    <source>
        <dbReference type="Proteomes" id="UP000075840"/>
    </source>
</evidence>
<reference evidence="1" key="1">
    <citation type="submission" date="2022-08" db="UniProtKB">
        <authorList>
            <consortium name="EnsemblMetazoa"/>
        </authorList>
    </citation>
    <scope>IDENTIFICATION</scope>
    <source>
        <strain evidence="1">Dongola</strain>
    </source>
</reference>